<dbReference type="AlphaFoldDB" id="A0A420WYN0"/>
<dbReference type="InterPro" id="IPR009875">
    <property type="entry name" value="PilZ_domain"/>
</dbReference>
<evidence type="ECO:0000313" key="2">
    <source>
        <dbReference type="EMBL" id="RKR06344.1"/>
    </source>
</evidence>
<dbReference type="Pfam" id="PF07238">
    <property type="entry name" value="PilZ"/>
    <property type="match status" value="1"/>
</dbReference>
<accession>A0A420WYN0</accession>
<organism evidence="2 3">
    <name type="scientific">Kushneria sinocarnis</name>
    <dbReference type="NCBI Taxonomy" id="595502"/>
    <lineage>
        <taxon>Bacteria</taxon>
        <taxon>Pseudomonadati</taxon>
        <taxon>Pseudomonadota</taxon>
        <taxon>Gammaproteobacteria</taxon>
        <taxon>Oceanospirillales</taxon>
        <taxon>Halomonadaceae</taxon>
        <taxon>Kushneria</taxon>
    </lineage>
</organism>
<dbReference type="GO" id="GO:0035438">
    <property type="term" value="F:cyclic-di-GMP binding"/>
    <property type="evidence" value="ECO:0007669"/>
    <property type="project" value="InterPro"/>
</dbReference>
<evidence type="ECO:0000259" key="1">
    <source>
        <dbReference type="Pfam" id="PF07238"/>
    </source>
</evidence>
<evidence type="ECO:0000313" key="3">
    <source>
        <dbReference type="Proteomes" id="UP000281975"/>
    </source>
</evidence>
<protein>
    <submittedName>
        <fullName evidence="2">Type IV pilus assembly protein PilZ</fullName>
    </submittedName>
</protein>
<keyword evidence="3" id="KW-1185">Reference proteome</keyword>
<dbReference type="EMBL" id="RBIN01000003">
    <property type="protein sequence ID" value="RKR06344.1"/>
    <property type="molecule type" value="Genomic_DNA"/>
</dbReference>
<dbReference type="RefSeq" id="WP_121172256.1">
    <property type="nucleotide sequence ID" value="NZ_RBIN01000003.1"/>
</dbReference>
<reference evidence="2 3" key="1">
    <citation type="submission" date="2018-10" db="EMBL/GenBank/DDBJ databases">
        <title>Genomic Encyclopedia of Type Strains, Phase IV (KMG-IV): sequencing the most valuable type-strain genomes for metagenomic binning, comparative biology and taxonomic classification.</title>
        <authorList>
            <person name="Goeker M."/>
        </authorList>
    </citation>
    <scope>NUCLEOTIDE SEQUENCE [LARGE SCALE GENOMIC DNA]</scope>
    <source>
        <strain evidence="2 3">DSM 23229</strain>
    </source>
</reference>
<feature type="domain" description="PilZ" evidence="1">
    <location>
        <begin position="25"/>
        <end position="99"/>
    </location>
</feature>
<dbReference type="Proteomes" id="UP000281975">
    <property type="component" value="Unassembled WGS sequence"/>
</dbReference>
<proteinExistence type="predicted"/>
<gene>
    <name evidence="2" type="ORF">C7446_1286</name>
</gene>
<name>A0A420WYN0_9GAMM</name>
<comment type="caution">
    <text evidence="2">The sequence shown here is derived from an EMBL/GenBank/DDBJ whole genome shotgun (WGS) entry which is preliminary data.</text>
</comment>
<sequence length="111" mass="12129">MASHKALSLAFDELETLQAAWMPQLEQGGIFVPTDERYALGERVYLLLRLPDEGERIPVSGVVAWVSPPGVSGRRAAGIGVHFDAAEHALRLRIERLLDGLGTPSRSGYTF</sequence>
<dbReference type="Gene3D" id="2.40.10.220">
    <property type="entry name" value="predicted glycosyltransferase like domains"/>
    <property type="match status" value="1"/>
</dbReference>
<dbReference type="OrthoDB" id="5296245at2"/>